<proteinExistence type="predicted"/>
<evidence type="ECO:0000313" key="2">
    <source>
        <dbReference type="Proteomes" id="UP000054477"/>
    </source>
</evidence>
<protein>
    <submittedName>
        <fullName evidence="1">Uncharacterized protein</fullName>
    </submittedName>
</protein>
<dbReference type="Proteomes" id="UP000054477">
    <property type="component" value="Unassembled WGS sequence"/>
</dbReference>
<accession>A0A0C9Y0E3</accession>
<gene>
    <name evidence="1" type="ORF">K443DRAFT_477099</name>
</gene>
<evidence type="ECO:0000313" key="1">
    <source>
        <dbReference type="EMBL" id="KIK03437.1"/>
    </source>
</evidence>
<dbReference type="AlphaFoldDB" id="A0A0C9Y0E3"/>
<reference evidence="1 2" key="1">
    <citation type="submission" date="2014-04" db="EMBL/GenBank/DDBJ databases">
        <authorList>
            <consortium name="DOE Joint Genome Institute"/>
            <person name="Kuo A."/>
            <person name="Kohler A."/>
            <person name="Nagy L.G."/>
            <person name="Floudas D."/>
            <person name="Copeland A."/>
            <person name="Barry K.W."/>
            <person name="Cichocki N."/>
            <person name="Veneault-Fourrey C."/>
            <person name="LaButti K."/>
            <person name="Lindquist E.A."/>
            <person name="Lipzen A."/>
            <person name="Lundell T."/>
            <person name="Morin E."/>
            <person name="Murat C."/>
            <person name="Sun H."/>
            <person name="Tunlid A."/>
            <person name="Henrissat B."/>
            <person name="Grigoriev I.V."/>
            <person name="Hibbett D.S."/>
            <person name="Martin F."/>
            <person name="Nordberg H.P."/>
            <person name="Cantor M.N."/>
            <person name="Hua S.X."/>
        </authorList>
    </citation>
    <scope>NUCLEOTIDE SEQUENCE [LARGE SCALE GENOMIC DNA]</scope>
    <source>
        <strain evidence="1 2">LaAM-08-1</strain>
    </source>
</reference>
<keyword evidence="2" id="KW-1185">Reference proteome</keyword>
<dbReference type="EMBL" id="KN838580">
    <property type="protein sequence ID" value="KIK03437.1"/>
    <property type="molecule type" value="Genomic_DNA"/>
</dbReference>
<sequence length="214" mass="24147">MHHTLGTSIYPAHHTTCLAYLAQRRDHNHCFFRNLHRMHFTAPGLLKAVSALGYFCSGKAISNPLRSSSLIFALPMREAFSALHESFCARNDVNSQVLHTNVGVLLPPIRRQAQRSERFVIDEWVLGTIFAFTNLIKFKLTPKAAFALNDLHMKEMAAAWPRRLRSLWLGSLSAWVQPFDPPSSGWMSRVGMSIDVTPTSLPLHSMDTPCKFCN</sequence>
<name>A0A0C9Y0E3_9AGAR</name>
<dbReference type="HOGENOM" id="CLU_1289108_0_0_1"/>
<dbReference type="OrthoDB" id="3543113at2759"/>
<organism evidence="1 2">
    <name type="scientific">Laccaria amethystina LaAM-08-1</name>
    <dbReference type="NCBI Taxonomy" id="1095629"/>
    <lineage>
        <taxon>Eukaryota</taxon>
        <taxon>Fungi</taxon>
        <taxon>Dikarya</taxon>
        <taxon>Basidiomycota</taxon>
        <taxon>Agaricomycotina</taxon>
        <taxon>Agaricomycetes</taxon>
        <taxon>Agaricomycetidae</taxon>
        <taxon>Agaricales</taxon>
        <taxon>Agaricineae</taxon>
        <taxon>Hydnangiaceae</taxon>
        <taxon>Laccaria</taxon>
    </lineage>
</organism>
<reference evidence="2" key="2">
    <citation type="submission" date="2015-01" db="EMBL/GenBank/DDBJ databases">
        <title>Evolutionary Origins and Diversification of the Mycorrhizal Mutualists.</title>
        <authorList>
            <consortium name="DOE Joint Genome Institute"/>
            <consortium name="Mycorrhizal Genomics Consortium"/>
            <person name="Kohler A."/>
            <person name="Kuo A."/>
            <person name="Nagy L.G."/>
            <person name="Floudas D."/>
            <person name="Copeland A."/>
            <person name="Barry K.W."/>
            <person name="Cichocki N."/>
            <person name="Veneault-Fourrey C."/>
            <person name="LaButti K."/>
            <person name="Lindquist E.A."/>
            <person name="Lipzen A."/>
            <person name="Lundell T."/>
            <person name="Morin E."/>
            <person name="Murat C."/>
            <person name="Riley R."/>
            <person name="Ohm R."/>
            <person name="Sun H."/>
            <person name="Tunlid A."/>
            <person name="Henrissat B."/>
            <person name="Grigoriev I.V."/>
            <person name="Hibbett D.S."/>
            <person name="Martin F."/>
        </authorList>
    </citation>
    <scope>NUCLEOTIDE SEQUENCE [LARGE SCALE GENOMIC DNA]</scope>
    <source>
        <strain evidence="2">LaAM-08-1</strain>
    </source>
</reference>